<dbReference type="AlphaFoldDB" id="A0A9Q0ILF4"/>
<sequence length="172" mass="18414">MPLGESAGRTEVPLDPLGGPRPPWTRWEDRGPPGPAGRTEVPLDPLGGPRPPWTRWEDRGPPGPAGRTEVPLDPLGGPRSPWTRWEDRGPPGPAGRTEVPEPDSCRSSDSCSRRPAAPYSFIVNEGAEEREVTGESETDPRAVSCVFPSFLVKLGQRAGPTSLALGPVTSQQ</sequence>
<dbReference type="Proteomes" id="UP001148018">
    <property type="component" value="Unassembled WGS sequence"/>
</dbReference>
<evidence type="ECO:0000313" key="3">
    <source>
        <dbReference type="Proteomes" id="UP001148018"/>
    </source>
</evidence>
<keyword evidence="3" id="KW-1185">Reference proteome</keyword>
<reference evidence="2" key="1">
    <citation type="submission" date="2022-07" db="EMBL/GenBank/DDBJ databases">
        <title>Chromosome-level genome of Muraenolepis orangiensis.</title>
        <authorList>
            <person name="Kim J."/>
        </authorList>
    </citation>
    <scope>NUCLEOTIDE SEQUENCE</scope>
    <source>
        <strain evidence="2">KU_S4_2022</strain>
        <tissue evidence="2">Muscle</tissue>
    </source>
</reference>
<evidence type="ECO:0000256" key="1">
    <source>
        <dbReference type="SAM" id="MobiDB-lite"/>
    </source>
</evidence>
<comment type="caution">
    <text evidence="2">The sequence shown here is derived from an EMBL/GenBank/DDBJ whole genome shotgun (WGS) entry which is preliminary data.</text>
</comment>
<accession>A0A9Q0ILF4</accession>
<evidence type="ECO:0000313" key="2">
    <source>
        <dbReference type="EMBL" id="KAJ3602395.1"/>
    </source>
</evidence>
<dbReference type="EMBL" id="JANIIK010000046">
    <property type="protein sequence ID" value="KAJ3602395.1"/>
    <property type="molecule type" value="Genomic_DNA"/>
</dbReference>
<organism evidence="2 3">
    <name type="scientific">Muraenolepis orangiensis</name>
    <name type="common">Patagonian moray cod</name>
    <dbReference type="NCBI Taxonomy" id="630683"/>
    <lineage>
        <taxon>Eukaryota</taxon>
        <taxon>Metazoa</taxon>
        <taxon>Chordata</taxon>
        <taxon>Craniata</taxon>
        <taxon>Vertebrata</taxon>
        <taxon>Euteleostomi</taxon>
        <taxon>Actinopterygii</taxon>
        <taxon>Neopterygii</taxon>
        <taxon>Teleostei</taxon>
        <taxon>Neoteleostei</taxon>
        <taxon>Acanthomorphata</taxon>
        <taxon>Zeiogadaria</taxon>
        <taxon>Gadariae</taxon>
        <taxon>Gadiformes</taxon>
        <taxon>Muraenolepidoidei</taxon>
        <taxon>Muraenolepididae</taxon>
        <taxon>Muraenolepis</taxon>
    </lineage>
</organism>
<name>A0A9Q0ILF4_9TELE</name>
<gene>
    <name evidence="2" type="ORF">NHX12_030150</name>
</gene>
<feature type="region of interest" description="Disordered" evidence="1">
    <location>
        <begin position="1"/>
        <end position="141"/>
    </location>
</feature>
<feature type="compositionally biased region" description="Low complexity" evidence="1">
    <location>
        <begin position="105"/>
        <end position="118"/>
    </location>
</feature>
<protein>
    <submittedName>
        <fullName evidence="2">Uncharacterized protein</fullName>
    </submittedName>
</protein>
<proteinExistence type="predicted"/>